<dbReference type="InterPro" id="IPR006741">
    <property type="entry name" value="AgrB"/>
</dbReference>
<dbReference type="OrthoDB" id="2666767at2"/>
<dbReference type="AlphaFoldDB" id="A0A1H8JK78"/>
<evidence type="ECO:0000313" key="10">
    <source>
        <dbReference type="EMBL" id="SEN80667.1"/>
    </source>
</evidence>
<keyword evidence="7 8" id="KW-0472">Membrane</keyword>
<dbReference type="Proteomes" id="UP000198809">
    <property type="component" value="Unassembled WGS sequence"/>
</dbReference>
<evidence type="ECO:0000256" key="6">
    <source>
        <dbReference type="ARBA" id="ARBA00022989"/>
    </source>
</evidence>
<feature type="transmembrane region" description="Helical" evidence="8">
    <location>
        <begin position="96"/>
        <end position="118"/>
    </location>
</feature>
<evidence type="ECO:0000256" key="5">
    <source>
        <dbReference type="ARBA" id="ARBA00022801"/>
    </source>
</evidence>
<keyword evidence="5" id="KW-0378">Hydrolase</keyword>
<evidence type="ECO:0000313" key="11">
    <source>
        <dbReference type="Proteomes" id="UP000198809"/>
    </source>
</evidence>
<keyword evidence="6 8" id="KW-1133">Transmembrane helix</keyword>
<evidence type="ECO:0000256" key="2">
    <source>
        <dbReference type="ARBA" id="ARBA00022654"/>
    </source>
</evidence>
<accession>A0A1H8JK78</accession>
<evidence type="ECO:0000256" key="4">
    <source>
        <dbReference type="ARBA" id="ARBA00022692"/>
    </source>
</evidence>
<keyword evidence="4 8" id="KW-0812">Transmembrane</keyword>
<evidence type="ECO:0000256" key="7">
    <source>
        <dbReference type="ARBA" id="ARBA00023136"/>
    </source>
</evidence>
<dbReference type="Proteomes" id="UP000683429">
    <property type="component" value="Chromosome"/>
</dbReference>
<reference evidence="10 11" key="1">
    <citation type="submission" date="2016-10" db="EMBL/GenBank/DDBJ databases">
        <authorList>
            <person name="de Groot N.N."/>
        </authorList>
    </citation>
    <scope>NUCLEOTIDE SEQUENCE [LARGE SCALE GENOMIC DNA]</scope>
    <source>
        <strain evidence="10 11">CGMCC 1.10238</strain>
    </source>
</reference>
<name>A0A1H8JK78_9BACL</name>
<gene>
    <name evidence="9" type="ORF">KP014_15360</name>
    <name evidence="10" type="ORF">SAMN04487895_10342</name>
</gene>
<dbReference type="STRING" id="1333845.SAMN04487895_10342"/>
<evidence type="ECO:0000256" key="3">
    <source>
        <dbReference type="ARBA" id="ARBA00022670"/>
    </source>
</evidence>
<keyword evidence="12" id="KW-1185">Reference proteome</keyword>
<evidence type="ECO:0000313" key="9">
    <source>
        <dbReference type="EMBL" id="QWU13378.1"/>
    </source>
</evidence>
<organism evidence="10 11">
    <name type="scientific">Paenibacillus sophorae</name>
    <dbReference type="NCBI Taxonomy" id="1333845"/>
    <lineage>
        <taxon>Bacteria</taxon>
        <taxon>Bacillati</taxon>
        <taxon>Bacillota</taxon>
        <taxon>Bacilli</taxon>
        <taxon>Bacillales</taxon>
        <taxon>Paenibacillaceae</taxon>
        <taxon>Paenibacillus</taxon>
    </lineage>
</organism>
<protein>
    <submittedName>
        <fullName evidence="9 10">Accessory gene regulator B</fullName>
    </submittedName>
</protein>
<dbReference type="RefSeq" id="WP_036600878.1">
    <property type="nucleotide sequence ID" value="NZ_CP076607.1"/>
</dbReference>
<sequence length="174" mass="19260">MIDKAALYIATGIKRRIPNHPASVNVLAFSLGFVINTLSIIILSLLISLFTKRTDEITVLLIAFALLRQVSGGFHLNSGVKCVLFTSTIFTLVSLFQLNEVGILILNIISMILILIYAPTDIEKQSRIKRKYYPLLKIISVILISTSFFISSSSLALAFFLQSLTLIRLKGGDK</sequence>
<dbReference type="SMART" id="SM00793">
    <property type="entry name" value="AgrB"/>
    <property type="match status" value="1"/>
</dbReference>
<keyword evidence="1" id="KW-1003">Cell membrane</keyword>
<dbReference type="EMBL" id="FODH01000003">
    <property type="protein sequence ID" value="SEN80667.1"/>
    <property type="molecule type" value="Genomic_DNA"/>
</dbReference>
<dbReference type="GO" id="GO:0008233">
    <property type="term" value="F:peptidase activity"/>
    <property type="evidence" value="ECO:0007669"/>
    <property type="project" value="UniProtKB-KW"/>
</dbReference>
<feature type="transmembrane region" description="Helical" evidence="8">
    <location>
        <begin position="57"/>
        <end position="76"/>
    </location>
</feature>
<dbReference type="GO" id="GO:0006508">
    <property type="term" value="P:proteolysis"/>
    <property type="evidence" value="ECO:0007669"/>
    <property type="project" value="UniProtKB-KW"/>
</dbReference>
<evidence type="ECO:0000313" key="12">
    <source>
        <dbReference type="Proteomes" id="UP000683429"/>
    </source>
</evidence>
<dbReference type="EMBL" id="CP076607">
    <property type="protein sequence ID" value="QWU13378.1"/>
    <property type="molecule type" value="Genomic_DNA"/>
</dbReference>
<reference evidence="9 12" key="2">
    <citation type="submission" date="2021-06" db="EMBL/GenBank/DDBJ databases">
        <title>Whole genome sequence of Paenibacillus sophorae DSM23020 for comparative genomics.</title>
        <authorList>
            <person name="Kim M.-J."/>
            <person name="Lee G."/>
            <person name="Shin J.-H."/>
        </authorList>
    </citation>
    <scope>NUCLEOTIDE SEQUENCE [LARGE SCALE GENOMIC DNA]</scope>
    <source>
        <strain evidence="9 12">DSM 23020</strain>
    </source>
</reference>
<feature type="transmembrane region" description="Helical" evidence="8">
    <location>
        <begin position="138"/>
        <end position="161"/>
    </location>
</feature>
<dbReference type="Pfam" id="PF04647">
    <property type="entry name" value="AgrB"/>
    <property type="match status" value="1"/>
</dbReference>
<evidence type="ECO:0000256" key="1">
    <source>
        <dbReference type="ARBA" id="ARBA00022475"/>
    </source>
</evidence>
<feature type="transmembrane region" description="Helical" evidence="8">
    <location>
        <begin position="26"/>
        <end position="50"/>
    </location>
</feature>
<keyword evidence="3" id="KW-0645">Protease</keyword>
<dbReference type="GO" id="GO:0016020">
    <property type="term" value="C:membrane"/>
    <property type="evidence" value="ECO:0007669"/>
    <property type="project" value="InterPro"/>
</dbReference>
<keyword evidence="2" id="KW-0673">Quorum sensing</keyword>
<dbReference type="GO" id="GO:0009372">
    <property type="term" value="P:quorum sensing"/>
    <property type="evidence" value="ECO:0007669"/>
    <property type="project" value="UniProtKB-KW"/>
</dbReference>
<proteinExistence type="predicted"/>
<evidence type="ECO:0000256" key="8">
    <source>
        <dbReference type="SAM" id="Phobius"/>
    </source>
</evidence>